<dbReference type="EMBL" id="JBHLTG010000007">
    <property type="protein sequence ID" value="MFC0681155.1"/>
    <property type="molecule type" value="Genomic_DNA"/>
</dbReference>
<dbReference type="Proteomes" id="UP001589896">
    <property type="component" value="Unassembled WGS sequence"/>
</dbReference>
<keyword evidence="1" id="KW-1133">Transmembrane helix</keyword>
<evidence type="ECO:0000313" key="2">
    <source>
        <dbReference type="EMBL" id="MFC0681155.1"/>
    </source>
</evidence>
<protein>
    <submittedName>
        <fullName evidence="2">Uncharacterized protein</fullName>
    </submittedName>
</protein>
<dbReference type="RefSeq" id="WP_386673513.1">
    <property type="nucleotide sequence ID" value="NZ_JBHLTG010000007.1"/>
</dbReference>
<gene>
    <name evidence="2" type="ORF">ACFFGH_25280</name>
</gene>
<sequence length="134" mass="14436">MSFLYPTQLADAARRSGSRRGWGKTVLGIGAGAIIVGILAGQLVFGIVVGAIAIVAGMFMMASAEALIRNSIVEVAATVAGPFNVMFDQSWWPVFTRVYREAQAEVVNSRVPLDDAFEVAFKRHLVAQGYARVF</sequence>
<accession>A0ABV6RW08</accession>
<name>A0ABV6RW08_9GAMM</name>
<feature type="transmembrane region" description="Helical" evidence="1">
    <location>
        <begin position="21"/>
        <end position="39"/>
    </location>
</feature>
<evidence type="ECO:0000313" key="3">
    <source>
        <dbReference type="Proteomes" id="UP001589896"/>
    </source>
</evidence>
<reference evidence="2 3" key="1">
    <citation type="submission" date="2024-09" db="EMBL/GenBank/DDBJ databases">
        <authorList>
            <person name="Sun Q."/>
            <person name="Mori K."/>
        </authorList>
    </citation>
    <scope>NUCLEOTIDE SEQUENCE [LARGE SCALE GENOMIC DNA]</scope>
    <source>
        <strain evidence="2 3">KCTC 23076</strain>
    </source>
</reference>
<keyword evidence="1" id="KW-0472">Membrane</keyword>
<keyword evidence="3" id="KW-1185">Reference proteome</keyword>
<proteinExistence type="predicted"/>
<evidence type="ECO:0000256" key="1">
    <source>
        <dbReference type="SAM" id="Phobius"/>
    </source>
</evidence>
<keyword evidence="1" id="KW-0812">Transmembrane</keyword>
<organism evidence="2 3">
    <name type="scientific">Lysobacter korlensis</name>
    <dbReference type="NCBI Taxonomy" id="553636"/>
    <lineage>
        <taxon>Bacteria</taxon>
        <taxon>Pseudomonadati</taxon>
        <taxon>Pseudomonadota</taxon>
        <taxon>Gammaproteobacteria</taxon>
        <taxon>Lysobacterales</taxon>
        <taxon>Lysobacteraceae</taxon>
        <taxon>Lysobacter</taxon>
    </lineage>
</organism>
<feature type="transmembrane region" description="Helical" evidence="1">
    <location>
        <begin position="45"/>
        <end position="62"/>
    </location>
</feature>
<comment type="caution">
    <text evidence="2">The sequence shown here is derived from an EMBL/GenBank/DDBJ whole genome shotgun (WGS) entry which is preliminary data.</text>
</comment>